<sequence length="326" mass="35655">MPPDLNSLPPSQSTSPAPTQSRTMASAMNNAHRDSSPSSRPSTHSLAAAATMNLAERRSSNSRGSPRLDRTSSGRRRSQVAMNLNFNDPTLPAPGELSTSDRRSSISNTFSTASPTSIGGRNTVATGDPHHHRQPSLGDIHNELEQEQEAQVNRMLSLIRAQQHQLDTLRAQHSNGQPIPSGQSTAVDDITTPQSERSFSFPSVHPAVGSIPRPTGHLSRENSSANRSPALRPLPSQELHTDTWPPSPIDSTRRDSSSRRNSMRDEAAYYQAEQANLQRENQMLKIRIRELEKQLHERQSSSSSASVPAQHSNLVTSPPLEAQDQD</sequence>
<dbReference type="Proteomes" id="UP001172386">
    <property type="component" value="Unassembled WGS sequence"/>
</dbReference>
<name>A0ACC3AA48_9EURO</name>
<keyword evidence="2" id="KW-1185">Reference proteome</keyword>
<organism evidence="1 2">
    <name type="scientific">Neophaeococcomyces mojaviensis</name>
    <dbReference type="NCBI Taxonomy" id="3383035"/>
    <lineage>
        <taxon>Eukaryota</taxon>
        <taxon>Fungi</taxon>
        <taxon>Dikarya</taxon>
        <taxon>Ascomycota</taxon>
        <taxon>Pezizomycotina</taxon>
        <taxon>Eurotiomycetes</taxon>
        <taxon>Chaetothyriomycetidae</taxon>
        <taxon>Chaetothyriales</taxon>
        <taxon>Chaetothyriales incertae sedis</taxon>
        <taxon>Neophaeococcomyces</taxon>
    </lineage>
</organism>
<protein>
    <submittedName>
        <fullName evidence="1">Uncharacterized protein</fullName>
    </submittedName>
</protein>
<gene>
    <name evidence="1" type="ORF">H2198_004045</name>
</gene>
<dbReference type="EMBL" id="JAPDRQ010000058">
    <property type="protein sequence ID" value="KAJ9657849.1"/>
    <property type="molecule type" value="Genomic_DNA"/>
</dbReference>
<proteinExistence type="predicted"/>
<comment type="caution">
    <text evidence="1">The sequence shown here is derived from an EMBL/GenBank/DDBJ whole genome shotgun (WGS) entry which is preliminary data.</text>
</comment>
<evidence type="ECO:0000313" key="2">
    <source>
        <dbReference type="Proteomes" id="UP001172386"/>
    </source>
</evidence>
<evidence type="ECO:0000313" key="1">
    <source>
        <dbReference type="EMBL" id="KAJ9657849.1"/>
    </source>
</evidence>
<accession>A0ACC3AA48</accession>
<reference evidence="1" key="1">
    <citation type="submission" date="2022-10" db="EMBL/GenBank/DDBJ databases">
        <title>Culturing micro-colonial fungi from biological soil crusts in the Mojave desert and describing Neophaeococcomyces mojavensis, and introducing the new genera and species Taxawa tesnikishii.</title>
        <authorList>
            <person name="Kurbessoian T."/>
            <person name="Stajich J.E."/>
        </authorList>
    </citation>
    <scope>NUCLEOTIDE SEQUENCE</scope>
    <source>
        <strain evidence="1">JES_112</strain>
    </source>
</reference>